<feature type="region of interest" description="Disordered" evidence="1">
    <location>
        <begin position="140"/>
        <end position="185"/>
    </location>
</feature>
<name>A0A0L0RVV1_ALLM3</name>
<dbReference type="InterPro" id="IPR028994">
    <property type="entry name" value="Integrin_alpha_N"/>
</dbReference>
<dbReference type="EMBL" id="GG745328">
    <property type="protein sequence ID" value="KNE54279.1"/>
    <property type="molecule type" value="Genomic_DNA"/>
</dbReference>
<proteinExistence type="predicted"/>
<dbReference type="SUPFAM" id="SSF69318">
    <property type="entry name" value="Integrin alpha N-terminal domain"/>
    <property type="match status" value="1"/>
</dbReference>
<dbReference type="STRING" id="578462.A0A0L0RVV1"/>
<dbReference type="InterPro" id="IPR029982">
    <property type="entry name" value="Kptn"/>
</dbReference>
<dbReference type="PANTHER" id="PTHR15435:SF2">
    <property type="entry name" value="KICSTOR COMPLEX PROTEIN KAPTIN"/>
    <property type="match status" value="1"/>
</dbReference>
<accession>A0A0L0RVV1</accession>
<organism evidence="2 3">
    <name type="scientific">Allomyces macrogynus (strain ATCC 38327)</name>
    <name type="common">Allomyces javanicus var. macrogynus</name>
    <dbReference type="NCBI Taxonomy" id="578462"/>
    <lineage>
        <taxon>Eukaryota</taxon>
        <taxon>Fungi</taxon>
        <taxon>Fungi incertae sedis</taxon>
        <taxon>Blastocladiomycota</taxon>
        <taxon>Blastocladiomycetes</taxon>
        <taxon>Blastocladiales</taxon>
        <taxon>Blastocladiaceae</taxon>
        <taxon>Allomyces</taxon>
    </lineage>
</organism>
<evidence type="ECO:0000313" key="2">
    <source>
        <dbReference type="EMBL" id="KNE54279.1"/>
    </source>
</evidence>
<dbReference type="AlphaFoldDB" id="A0A0L0RVV1"/>
<dbReference type="PANTHER" id="PTHR15435">
    <property type="entry name" value="KICSTOR COMPLEX PROTEIN KAPTIN"/>
    <property type="match status" value="1"/>
</dbReference>
<dbReference type="GO" id="GO:1904262">
    <property type="term" value="P:negative regulation of TORC1 signaling"/>
    <property type="evidence" value="ECO:0007669"/>
    <property type="project" value="TreeGrafter"/>
</dbReference>
<keyword evidence="3" id="KW-1185">Reference proteome</keyword>
<reference evidence="2 3" key="1">
    <citation type="submission" date="2009-11" db="EMBL/GenBank/DDBJ databases">
        <title>Annotation of Allomyces macrogynus ATCC 38327.</title>
        <authorList>
            <consortium name="The Broad Institute Genome Sequencing Platform"/>
            <person name="Russ C."/>
            <person name="Cuomo C."/>
            <person name="Burger G."/>
            <person name="Gray M.W."/>
            <person name="Holland P.W.H."/>
            <person name="King N."/>
            <person name="Lang F.B.F."/>
            <person name="Roger A.J."/>
            <person name="Ruiz-Trillo I."/>
            <person name="Young S.K."/>
            <person name="Zeng Q."/>
            <person name="Gargeya S."/>
            <person name="Fitzgerald M."/>
            <person name="Haas B."/>
            <person name="Abouelleil A."/>
            <person name="Alvarado L."/>
            <person name="Arachchi H.M."/>
            <person name="Berlin A."/>
            <person name="Chapman S.B."/>
            <person name="Gearin G."/>
            <person name="Goldberg J."/>
            <person name="Griggs A."/>
            <person name="Gujja S."/>
            <person name="Hansen M."/>
            <person name="Heiman D."/>
            <person name="Howarth C."/>
            <person name="Larimer J."/>
            <person name="Lui A."/>
            <person name="MacDonald P.J.P."/>
            <person name="McCowen C."/>
            <person name="Montmayeur A."/>
            <person name="Murphy C."/>
            <person name="Neiman D."/>
            <person name="Pearson M."/>
            <person name="Priest M."/>
            <person name="Roberts A."/>
            <person name="Saif S."/>
            <person name="Shea T."/>
            <person name="Sisk P."/>
            <person name="Stolte C."/>
            <person name="Sykes S."/>
            <person name="Wortman J."/>
            <person name="Nusbaum C."/>
            <person name="Birren B."/>
        </authorList>
    </citation>
    <scope>NUCLEOTIDE SEQUENCE [LARGE SCALE GENOMIC DNA]</scope>
    <source>
        <strain evidence="2 3">ATCC 38327</strain>
    </source>
</reference>
<evidence type="ECO:0000256" key="1">
    <source>
        <dbReference type="SAM" id="MobiDB-lite"/>
    </source>
</evidence>
<dbReference type="eggNOG" id="ENOG502QTF2">
    <property type="taxonomic scope" value="Eukaryota"/>
</dbReference>
<dbReference type="GO" id="GO:0051015">
    <property type="term" value="F:actin filament binding"/>
    <property type="evidence" value="ECO:0007669"/>
    <property type="project" value="TreeGrafter"/>
</dbReference>
<feature type="region of interest" description="Disordered" evidence="1">
    <location>
        <begin position="628"/>
        <end position="660"/>
    </location>
</feature>
<dbReference type="GO" id="GO:0015629">
    <property type="term" value="C:actin cytoskeleton"/>
    <property type="evidence" value="ECO:0007669"/>
    <property type="project" value="InterPro"/>
</dbReference>
<protein>
    <recommendedName>
        <fullName evidence="4">Kaptin</fullName>
    </recommendedName>
</protein>
<reference evidence="3" key="2">
    <citation type="submission" date="2009-11" db="EMBL/GenBank/DDBJ databases">
        <title>The Genome Sequence of Allomyces macrogynus strain ATCC 38327.</title>
        <authorList>
            <consortium name="The Broad Institute Genome Sequencing Platform"/>
            <person name="Russ C."/>
            <person name="Cuomo C."/>
            <person name="Shea T."/>
            <person name="Young S.K."/>
            <person name="Zeng Q."/>
            <person name="Koehrsen M."/>
            <person name="Haas B."/>
            <person name="Borodovsky M."/>
            <person name="Guigo R."/>
            <person name="Alvarado L."/>
            <person name="Berlin A."/>
            <person name="Borenstein D."/>
            <person name="Chen Z."/>
            <person name="Engels R."/>
            <person name="Freedman E."/>
            <person name="Gellesch M."/>
            <person name="Goldberg J."/>
            <person name="Griggs A."/>
            <person name="Gujja S."/>
            <person name="Heiman D."/>
            <person name="Hepburn T."/>
            <person name="Howarth C."/>
            <person name="Jen D."/>
            <person name="Larson L."/>
            <person name="Lewis B."/>
            <person name="Mehta T."/>
            <person name="Park D."/>
            <person name="Pearson M."/>
            <person name="Roberts A."/>
            <person name="Saif S."/>
            <person name="Shenoy N."/>
            <person name="Sisk P."/>
            <person name="Stolte C."/>
            <person name="Sykes S."/>
            <person name="Walk T."/>
            <person name="White J."/>
            <person name="Yandava C."/>
            <person name="Burger G."/>
            <person name="Gray M.W."/>
            <person name="Holland P.W.H."/>
            <person name="King N."/>
            <person name="Lang F.B.F."/>
            <person name="Roger A.J."/>
            <person name="Ruiz-Trillo I."/>
            <person name="Lander E."/>
            <person name="Nusbaum C."/>
        </authorList>
    </citation>
    <scope>NUCLEOTIDE SEQUENCE [LARGE SCALE GENOMIC DNA]</scope>
    <source>
        <strain evidence="3">ATCC 38327</strain>
    </source>
</reference>
<dbReference type="GO" id="GO:0034198">
    <property type="term" value="P:cellular response to amino acid starvation"/>
    <property type="evidence" value="ECO:0007669"/>
    <property type="project" value="TreeGrafter"/>
</dbReference>
<feature type="compositionally biased region" description="Acidic residues" evidence="1">
    <location>
        <begin position="632"/>
        <end position="660"/>
    </location>
</feature>
<evidence type="ECO:0000313" key="3">
    <source>
        <dbReference type="Proteomes" id="UP000054350"/>
    </source>
</evidence>
<feature type="compositionally biased region" description="Polar residues" evidence="1">
    <location>
        <begin position="160"/>
        <end position="185"/>
    </location>
</feature>
<dbReference type="GO" id="GO:0007015">
    <property type="term" value="P:actin filament organization"/>
    <property type="evidence" value="ECO:0007669"/>
    <property type="project" value="InterPro"/>
</dbReference>
<dbReference type="OrthoDB" id="10267127at2759"/>
<gene>
    <name evidence="2" type="ORF">AMAG_00267</name>
</gene>
<dbReference type="Proteomes" id="UP000054350">
    <property type="component" value="Unassembled WGS sequence"/>
</dbReference>
<sequence>MQSLDHQRLGDARGRLRANIRMTVADAGPAAIPSIAVTPPSRPRRRRVRFPLHEVHVARFGSFARATAYSACALASAAPCNVALTPMHPAFVYTAPSSAATASGSASALAAVSPSFQPISCHVSPANPFEAVPTSMSLPSALPSEGATDDAPARRPSIRSVKSTLAPSSSGQSSPQKLPTLSARSAGSSVYPPLLDPDTPVHIVTGSSNNHLLCLLVSSTGAYWNTVEVPLTQIPDKGEILGLHAFERATTFHFFDIVSGHMKASPSVGAAAVAKRSTALTNLIVAVTIIQESETGPKYSLHIYGARTVETTLERKLFALAADCQIIPLDYAPLHVSHLEIADEGKEVMAIAVCDEDGFIHVYTEVPSTRKFVEIEGIPPPASSDPPSAAMFTSSLEAQVNDQSVRFTVIAYGSGQLTVTLDWRDSETHHFGWCPTLVFVAHAMSSVLIVPSYVDPSRRRVLSEPLCFTPITSVTWFEDAGRVHLLVSPACEPAFVLLNVSQLAAGEDKDTTSLTATCSRATLPLSDRFDSVVSAAVGNVLWNGSTQIVLGTYGQRLLLYDWDKETSLFHLVSMNKTAYPVLALYLTDINHDGVLELIAVSLFGIHVYQHDLDHVRARVEARLGLPVARAGEEEEDQPVLDQDVEDGTEMDAEVDGDSED</sequence>
<dbReference type="VEuPathDB" id="FungiDB:AMAG_00267"/>
<evidence type="ECO:0008006" key="4">
    <source>
        <dbReference type="Google" id="ProtNLM"/>
    </source>
</evidence>